<dbReference type="PANTHER" id="PTHR43591">
    <property type="entry name" value="METHYLTRANSFERASE"/>
    <property type="match status" value="1"/>
</dbReference>
<evidence type="ECO:0000313" key="2">
    <source>
        <dbReference type="EMBL" id="CAB9522098.1"/>
    </source>
</evidence>
<evidence type="ECO:0000313" key="3">
    <source>
        <dbReference type="Proteomes" id="UP001153069"/>
    </source>
</evidence>
<dbReference type="GO" id="GO:0008757">
    <property type="term" value="F:S-adenosylmethionine-dependent methyltransferase activity"/>
    <property type="evidence" value="ECO:0007669"/>
    <property type="project" value="InterPro"/>
</dbReference>
<name>A0A9N8HNY2_9STRA</name>
<dbReference type="Proteomes" id="UP001153069">
    <property type="component" value="Unassembled WGS sequence"/>
</dbReference>
<accession>A0A9N8HNY2</accession>
<reference evidence="2" key="1">
    <citation type="submission" date="2020-06" db="EMBL/GenBank/DDBJ databases">
        <authorList>
            <consortium name="Plant Systems Biology data submission"/>
        </authorList>
    </citation>
    <scope>NUCLEOTIDE SEQUENCE</scope>
    <source>
        <strain evidence="2">D6</strain>
    </source>
</reference>
<feature type="domain" description="Methyltransferase type 11" evidence="1">
    <location>
        <begin position="80"/>
        <end position="176"/>
    </location>
</feature>
<dbReference type="InterPro" id="IPR029063">
    <property type="entry name" value="SAM-dependent_MTases_sf"/>
</dbReference>
<proteinExistence type="predicted"/>
<dbReference type="Gene3D" id="3.40.50.150">
    <property type="entry name" value="Vaccinia Virus protein VP39"/>
    <property type="match status" value="1"/>
</dbReference>
<dbReference type="EMBL" id="CAICTM010001265">
    <property type="protein sequence ID" value="CAB9522098.1"/>
    <property type="molecule type" value="Genomic_DNA"/>
</dbReference>
<sequence>MTTNDSEAMELKADDNNEVALEALQVEYSAMASWYDSFWADYLNKTFVWPLRLVSSFILDRTRKQQENDERIHKKPITVVDVACGTGEFVKRLQSLQEEEEDTSVRFVGIEPCPEMLERAKQKQQPAATAQWIQATAESLPLDDASADIICSTNAFHFFRNKPLALAQMYRVLRRDSGRLVITDWCADALTVRWYHLFEWVRWNLFGRFRHQYPGPLRATVLQQLVEEAGFQNVTVESYQVRFWTFVPWGMQTVTATKSC</sequence>
<dbReference type="Pfam" id="PF08241">
    <property type="entry name" value="Methyltransf_11"/>
    <property type="match status" value="1"/>
</dbReference>
<protein>
    <submittedName>
        <fullName evidence="2">Biosynthesis C-methyltransferase UbiE</fullName>
    </submittedName>
</protein>
<dbReference type="OrthoDB" id="16816at2759"/>
<comment type="caution">
    <text evidence="2">The sequence shown here is derived from an EMBL/GenBank/DDBJ whole genome shotgun (WGS) entry which is preliminary data.</text>
</comment>
<dbReference type="PANTHER" id="PTHR43591:SF24">
    <property type="entry name" value="2-METHOXY-6-POLYPRENYL-1,4-BENZOQUINOL METHYLASE, MITOCHONDRIAL"/>
    <property type="match status" value="1"/>
</dbReference>
<keyword evidence="3" id="KW-1185">Reference proteome</keyword>
<dbReference type="InterPro" id="IPR013216">
    <property type="entry name" value="Methyltransf_11"/>
</dbReference>
<dbReference type="AlphaFoldDB" id="A0A9N8HNY2"/>
<dbReference type="CDD" id="cd02440">
    <property type="entry name" value="AdoMet_MTases"/>
    <property type="match status" value="1"/>
</dbReference>
<dbReference type="SUPFAM" id="SSF53335">
    <property type="entry name" value="S-adenosyl-L-methionine-dependent methyltransferases"/>
    <property type="match status" value="1"/>
</dbReference>
<gene>
    <name evidence="2" type="ORF">SEMRO_1267_G257680.1</name>
</gene>
<evidence type="ECO:0000259" key="1">
    <source>
        <dbReference type="Pfam" id="PF08241"/>
    </source>
</evidence>
<organism evidence="2 3">
    <name type="scientific">Seminavis robusta</name>
    <dbReference type="NCBI Taxonomy" id="568900"/>
    <lineage>
        <taxon>Eukaryota</taxon>
        <taxon>Sar</taxon>
        <taxon>Stramenopiles</taxon>
        <taxon>Ochrophyta</taxon>
        <taxon>Bacillariophyta</taxon>
        <taxon>Bacillariophyceae</taxon>
        <taxon>Bacillariophycidae</taxon>
        <taxon>Naviculales</taxon>
        <taxon>Naviculaceae</taxon>
        <taxon>Seminavis</taxon>
    </lineage>
</organism>